<sequence length="127" mass="15250">MEFRVARHTNQLDEIRRFYTTIFEFEILGEFKNHNNYDGVFIGKPHFDWHLEFTTSNDEANHHFDEDDCLVFYPQNQQEYDTIIENLEKFQLKPIKAKNPYWNENGITILDPDGFHIIISPLKITNI</sequence>
<evidence type="ECO:0000313" key="3">
    <source>
        <dbReference type="EMBL" id="SFN06731.1"/>
    </source>
</evidence>
<feature type="domain" description="YycE-like N-terminal" evidence="1">
    <location>
        <begin position="3"/>
        <end position="54"/>
    </location>
</feature>
<dbReference type="InterPro" id="IPR058998">
    <property type="entry name" value="YycE-like_N"/>
</dbReference>
<keyword evidence="4" id="KW-1185">Reference proteome</keyword>
<protein>
    <recommendedName>
        <fullName evidence="5">Glyoxalase/Bleomycin resistance protein/Dioxygenase superfamily protein</fullName>
    </recommendedName>
</protein>
<evidence type="ECO:0000259" key="2">
    <source>
        <dbReference type="Pfam" id="PF22659"/>
    </source>
</evidence>
<dbReference type="OrthoDB" id="8018325at2"/>
<dbReference type="Gene3D" id="3.10.180.10">
    <property type="entry name" value="2,3-Dihydroxybiphenyl 1,2-Dioxygenase, domain 1"/>
    <property type="match status" value="1"/>
</dbReference>
<dbReference type="RefSeq" id="WP_092907872.1">
    <property type="nucleotide sequence ID" value="NZ_FOUZ01000006.1"/>
</dbReference>
<evidence type="ECO:0000313" key="4">
    <source>
        <dbReference type="Proteomes" id="UP000199149"/>
    </source>
</evidence>
<evidence type="ECO:0008006" key="5">
    <source>
        <dbReference type="Google" id="ProtNLM"/>
    </source>
</evidence>
<dbReference type="SUPFAM" id="SSF54593">
    <property type="entry name" value="Glyoxalase/Bleomycin resistance protein/Dihydroxybiphenyl dioxygenase"/>
    <property type="match status" value="1"/>
</dbReference>
<organism evidence="3 4">
    <name type="scientific">Algoriella xinjiangensis</name>
    <dbReference type="NCBI Taxonomy" id="684065"/>
    <lineage>
        <taxon>Bacteria</taxon>
        <taxon>Pseudomonadati</taxon>
        <taxon>Bacteroidota</taxon>
        <taxon>Flavobacteriia</taxon>
        <taxon>Flavobacteriales</taxon>
        <taxon>Weeksellaceae</taxon>
        <taxon>Algoriella</taxon>
    </lineage>
</organism>
<dbReference type="AlphaFoldDB" id="A0A1I4VZN2"/>
<dbReference type="Pfam" id="PF22659">
    <property type="entry name" value="YycE-like_C"/>
    <property type="match status" value="1"/>
</dbReference>
<reference evidence="4" key="1">
    <citation type="submission" date="2016-10" db="EMBL/GenBank/DDBJ databases">
        <authorList>
            <person name="Varghese N."/>
            <person name="Submissions S."/>
        </authorList>
    </citation>
    <scope>NUCLEOTIDE SEQUENCE [LARGE SCALE GENOMIC DNA]</scope>
    <source>
        <strain evidence="4">XJ109</strain>
    </source>
</reference>
<gene>
    <name evidence="3" type="ORF">SAMN05421738_10665</name>
</gene>
<dbReference type="Pfam" id="PF22658">
    <property type="entry name" value="YycE-like_N"/>
    <property type="match status" value="1"/>
</dbReference>
<dbReference type="STRING" id="684065.SAMN05421738_10665"/>
<dbReference type="EMBL" id="FOUZ01000006">
    <property type="protein sequence ID" value="SFN06731.1"/>
    <property type="molecule type" value="Genomic_DNA"/>
</dbReference>
<dbReference type="Proteomes" id="UP000199149">
    <property type="component" value="Unassembled WGS sequence"/>
</dbReference>
<name>A0A1I4VZN2_9FLAO</name>
<proteinExistence type="predicted"/>
<dbReference type="InterPro" id="IPR029068">
    <property type="entry name" value="Glyas_Bleomycin-R_OHBP_Dase"/>
</dbReference>
<accession>A0A1I4VZN2</accession>
<evidence type="ECO:0000259" key="1">
    <source>
        <dbReference type="Pfam" id="PF22658"/>
    </source>
</evidence>
<dbReference type="CDD" id="cd06587">
    <property type="entry name" value="VOC"/>
    <property type="match status" value="1"/>
</dbReference>
<dbReference type="InterPro" id="IPR058997">
    <property type="entry name" value="YycE-like_C"/>
</dbReference>
<feature type="domain" description="YycE-like C-terminal" evidence="2">
    <location>
        <begin position="67"/>
        <end position="119"/>
    </location>
</feature>